<dbReference type="Proteomes" id="UP000297273">
    <property type="component" value="Unassembled WGS sequence"/>
</dbReference>
<protein>
    <submittedName>
        <fullName evidence="3">SDR family NAD(P)-dependent oxidoreductase</fullName>
    </submittedName>
</protein>
<dbReference type="AlphaFoldDB" id="A0A5F1ZYR8"/>
<name>A0A5F1ZYR8_9LEPT</name>
<organism evidence="3 6">
    <name type="scientific">Leptospira langatensis</name>
    <dbReference type="NCBI Taxonomy" id="2484983"/>
    <lineage>
        <taxon>Bacteria</taxon>
        <taxon>Pseudomonadati</taxon>
        <taxon>Spirochaetota</taxon>
        <taxon>Spirochaetia</taxon>
        <taxon>Leptospirales</taxon>
        <taxon>Leptospiraceae</taxon>
        <taxon>Leptospira</taxon>
    </lineage>
</organism>
<sequence length="324" mass="35636">MDVVKGLDLTGKIIVMTGGHTGTGREAAKAFLSVGAKVIALAPDIEWAKSNLKGLKNVEIEYLDLLIPSSIESFTQKFLKSNRQIDILVNSAGIHNTPLQRDARGFERQFATNVLGHFELTVKLIPALKKANGARIVNLSSRGHRLSNVIFEDINFEHTPYNGMVAYAQSKTALSLLTVKEDELLQKYHIRAFAVHPGPIPTSDLFAGSMVGYSPEYKVNLSKLLAVTLRTFYATEILNFLRRPKNIGDIYKTVKQGGATTVWAAVSSDLNGKGGLYLEDCNIAPIVPIDSKAPFGVRPWALDKNAADKIWKISESMTGIYYKE</sequence>
<dbReference type="PRINTS" id="PR00081">
    <property type="entry name" value="GDHRDH"/>
</dbReference>
<dbReference type="OrthoDB" id="9809821at2"/>
<accession>A0A5F1ZYR8</accession>
<evidence type="ECO:0000313" key="4">
    <source>
        <dbReference type="EMBL" id="TGL43814.1"/>
    </source>
</evidence>
<evidence type="ECO:0000313" key="3">
    <source>
        <dbReference type="EMBL" id="TGJ98651.1"/>
    </source>
</evidence>
<dbReference type="InterPro" id="IPR036291">
    <property type="entry name" value="NAD(P)-bd_dom_sf"/>
</dbReference>
<dbReference type="Pfam" id="PF00106">
    <property type="entry name" value="adh_short"/>
    <property type="match status" value="1"/>
</dbReference>
<evidence type="ECO:0000256" key="2">
    <source>
        <dbReference type="ARBA" id="ARBA00023002"/>
    </source>
</evidence>
<dbReference type="EMBL" id="RQGC01000001">
    <property type="protein sequence ID" value="TGL43814.1"/>
    <property type="molecule type" value="Genomic_DNA"/>
</dbReference>
<dbReference type="Proteomes" id="UP000297946">
    <property type="component" value="Unassembled WGS sequence"/>
</dbReference>
<keyword evidence="2" id="KW-0560">Oxidoreductase</keyword>
<proteinExistence type="inferred from homology"/>
<dbReference type="Gene3D" id="3.40.50.720">
    <property type="entry name" value="NAD(P)-binding Rossmann-like Domain"/>
    <property type="match status" value="1"/>
</dbReference>
<dbReference type="SUPFAM" id="SSF51735">
    <property type="entry name" value="NAD(P)-binding Rossmann-fold domains"/>
    <property type="match status" value="1"/>
</dbReference>
<reference evidence="3 6" key="2">
    <citation type="journal article" date="2019" name="PLoS Negl. Trop. Dis.">
        <title>Revisiting the worldwide diversity of Leptospira species in the environment.</title>
        <authorList>
            <person name="Vincent A.T."/>
            <person name="Schiettekatte O."/>
            <person name="Bourhy P."/>
            <person name="Veyrier F.J."/>
            <person name="Picardeau M."/>
        </authorList>
    </citation>
    <scope>NUCLEOTIDE SEQUENCE [LARGE SCALE GENOMIC DNA]</scope>
    <source>
        <strain evidence="4">201702690</strain>
        <strain evidence="3 6">SSW18</strain>
    </source>
</reference>
<keyword evidence="5" id="KW-1185">Reference proteome</keyword>
<comment type="caution">
    <text evidence="3">The sequence shown here is derived from an EMBL/GenBank/DDBJ whole genome shotgun (WGS) entry which is preliminary data.</text>
</comment>
<evidence type="ECO:0000313" key="6">
    <source>
        <dbReference type="Proteomes" id="UP000297946"/>
    </source>
</evidence>
<gene>
    <name evidence="3" type="ORF">EHO57_17255</name>
    <name evidence="4" type="ORF">EHQ53_01115</name>
</gene>
<comment type="similarity">
    <text evidence="1">Belongs to the short-chain dehydrogenases/reductases (SDR) family.</text>
</comment>
<evidence type="ECO:0000313" key="5">
    <source>
        <dbReference type="Proteomes" id="UP000297273"/>
    </source>
</evidence>
<dbReference type="GO" id="GO:0016491">
    <property type="term" value="F:oxidoreductase activity"/>
    <property type="evidence" value="ECO:0007669"/>
    <property type="project" value="UniProtKB-KW"/>
</dbReference>
<dbReference type="PANTHER" id="PTHR24320:SF148">
    <property type="entry name" value="NAD(P)-BINDING ROSSMANN-FOLD SUPERFAMILY PROTEIN"/>
    <property type="match status" value="1"/>
</dbReference>
<dbReference type="InterPro" id="IPR002347">
    <property type="entry name" value="SDR_fam"/>
</dbReference>
<dbReference type="PANTHER" id="PTHR24320">
    <property type="entry name" value="RETINOL DEHYDROGENASE"/>
    <property type="match status" value="1"/>
</dbReference>
<dbReference type="EMBL" id="RQER01000011">
    <property type="protein sequence ID" value="TGJ98651.1"/>
    <property type="molecule type" value="Genomic_DNA"/>
</dbReference>
<reference evidence="4" key="1">
    <citation type="submission" date="2018-10" db="EMBL/GenBank/DDBJ databases">
        <authorList>
            <person name="Vincent A.T."/>
            <person name="Schiettekatte O."/>
            <person name="Bourhy P."/>
            <person name="Veyrier F.J."/>
            <person name="Picardeau M."/>
        </authorList>
    </citation>
    <scope>NUCLEOTIDE SEQUENCE</scope>
    <source>
        <strain evidence="4">201702690</strain>
    </source>
</reference>
<evidence type="ECO:0000256" key="1">
    <source>
        <dbReference type="ARBA" id="ARBA00006484"/>
    </source>
</evidence>